<evidence type="ECO:0000313" key="1">
    <source>
        <dbReference type="EMBL" id="KFQ04576.1"/>
    </source>
</evidence>
<name>A0A091PB26_HALAL</name>
<feature type="non-terminal residue" evidence="1">
    <location>
        <position position="64"/>
    </location>
</feature>
<dbReference type="EMBL" id="KK655382">
    <property type="protein sequence ID" value="KFQ04576.1"/>
    <property type="molecule type" value="Genomic_DNA"/>
</dbReference>
<accession>A0A091PB26</accession>
<reference evidence="1 2" key="1">
    <citation type="submission" date="2014-04" db="EMBL/GenBank/DDBJ databases">
        <title>Genome evolution of avian class.</title>
        <authorList>
            <person name="Zhang G."/>
            <person name="Li C."/>
        </authorList>
    </citation>
    <scope>NUCLEOTIDE SEQUENCE [LARGE SCALE GENOMIC DNA]</scope>
    <source>
        <strain evidence="1">BGI_N329</strain>
    </source>
</reference>
<feature type="non-terminal residue" evidence="1">
    <location>
        <position position="1"/>
    </location>
</feature>
<protein>
    <submittedName>
        <fullName evidence="1">Uncharacterized protein</fullName>
    </submittedName>
</protein>
<dbReference type="Proteomes" id="UP000054379">
    <property type="component" value="Unassembled WGS sequence"/>
</dbReference>
<organism evidence="1 2">
    <name type="scientific">Haliaeetus albicilla</name>
    <name type="common">White-tailed sea-eagle</name>
    <name type="synonym">Falco albicilla</name>
    <dbReference type="NCBI Taxonomy" id="8969"/>
    <lineage>
        <taxon>Eukaryota</taxon>
        <taxon>Metazoa</taxon>
        <taxon>Chordata</taxon>
        <taxon>Craniata</taxon>
        <taxon>Vertebrata</taxon>
        <taxon>Euteleostomi</taxon>
        <taxon>Archelosauria</taxon>
        <taxon>Archosauria</taxon>
        <taxon>Dinosauria</taxon>
        <taxon>Saurischia</taxon>
        <taxon>Theropoda</taxon>
        <taxon>Coelurosauria</taxon>
        <taxon>Aves</taxon>
        <taxon>Neognathae</taxon>
        <taxon>Neoaves</taxon>
        <taxon>Telluraves</taxon>
        <taxon>Accipitrimorphae</taxon>
        <taxon>Accipitriformes</taxon>
        <taxon>Accipitridae</taxon>
        <taxon>Accipitrinae</taxon>
        <taxon>Haliaeetus</taxon>
    </lineage>
</organism>
<sequence length="64" mass="5948">DLAGPADATAVPAVPVGARAARAGTIGSTIAIQAPVTQGAPIAIQTPTIQGGAPIAIQAPVAPG</sequence>
<evidence type="ECO:0000313" key="2">
    <source>
        <dbReference type="Proteomes" id="UP000054379"/>
    </source>
</evidence>
<proteinExistence type="predicted"/>
<gene>
    <name evidence="1" type="ORF">N329_00463</name>
</gene>
<dbReference type="AlphaFoldDB" id="A0A091PB26"/>